<organism evidence="1 2">
    <name type="scientific">Canavalia gladiata</name>
    <name type="common">Sword bean</name>
    <name type="synonym">Dolichos gladiatus</name>
    <dbReference type="NCBI Taxonomy" id="3824"/>
    <lineage>
        <taxon>Eukaryota</taxon>
        <taxon>Viridiplantae</taxon>
        <taxon>Streptophyta</taxon>
        <taxon>Embryophyta</taxon>
        <taxon>Tracheophyta</taxon>
        <taxon>Spermatophyta</taxon>
        <taxon>Magnoliopsida</taxon>
        <taxon>eudicotyledons</taxon>
        <taxon>Gunneridae</taxon>
        <taxon>Pentapetalae</taxon>
        <taxon>rosids</taxon>
        <taxon>fabids</taxon>
        <taxon>Fabales</taxon>
        <taxon>Fabaceae</taxon>
        <taxon>Papilionoideae</taxon>
        <taxon>50 kb inversion clade</taxon>
        <taxon>NPAAA clade</taxon>
        <taxon>indigoferoid/millettioid clade</taxon>
        <taxon>Phaseoleae</taxon>
        <taxon>Canavalia</taxon>
    </lineage>
</organism>
<name>A0AAN9KPB2_CANGL</name>
<proteinExistence type="predicted"/>
<comment type="caution">
    <text evidence="1">The sequence shown here is derived from an EMBL/GenBank/DDBJ whole genome shotgun (WGS) entry which is preliminary data.</text>
</comment>
<protein>
    <submittedName>
        <fullName evidence="1">Uncharacterized protein</fullName>
    </submittedName>
</protein>
<accession>A0AAN9KPB2</accession>
<dbReference type="Proteomes" id="UP001367508">
    <property type="component" value="Unassembled WGS sequence"/>
</dbReference>
<dbReference type="EMBL" id="JAYMYQ010000007">
    <property type="protein sequence ID" value="KAK7320626.1"/>
    <property type="molecule type" value="Genomic_DNA"/>
</dbReference>
<evidence type="ECO:0000313" key="1">
    <source>
        <dbReference type="EMBL" id="KAK7320626.1"/>
    </source>
</evidence>
<dbReference type="AlphaFoldDB" id="A0AAN9KPB2"/>
<evidence type="ECO:0000313" key="2">
    <source>
        <dbReference type="Proteomes" id="UP001367508"/>
    </source>
</evidence>
<reference evidence="1 2" key="1">
    <citation type="submission" date="2024-01" db="EMBL/GenBank/DDBJ databases">
        <title>The genomes of 5 underutilized Papilionoideae crops provide insights into root nodulation and disease resistanc.</title>
        <authorList>
            <person name="Jiang F."/>
        </authorList>
    </citation>
    <scope>NUCLEOTIDE SEQUENCE [LARGE SCALE GENOMIC DNA]</scope>
    <source>
        <strain evidence="1">LVBAO_FW01</strain>
        <tissue evidence="1">Leaves</tissue>
    </source>
</reference>
<keyword evidence="2" id="KW-1185">Reference proteome</keyword>
<sequence length="73" mass="8062">MKHLESQPFDCTTCSLLSLSSQITNLTACIHKDGCSACIVLNLLQSLTFEANWDMTNRDRVIGDTPFISGNKL</sequence>
<gene>
    <name evidence="1" type="ORF">VNO77_30273</name>
</gene>